<protein>
    <submittedName>
        <fullName evidence="1">Uncharacterized protein</fullName>
    </submittedName>
</protein>
<reference evidence="1 2" key="1">
    <citation type="submission" date="2021-03" db="EMBL/GenBank/DDBJ databases">
        <authorList>
            <person name="Grouzdev D.S."/>
        </authorList>
    </citation>
    <scope>NUCLEOTIDE SEQUENCE [LARGE SCALE GENOMIC DNA]</scope>
    <source>
        <strain evidence="1 2">M50-1</strain>
    </source>
</reference>
<keyword evidence="2" id="KW-1185">Reference proteome</keyword>
<gene>
    <name evidence="1" type="ORF">EYB53_018150</name>
</gene>
<accession>A0ABS4DDY0</accession>
<proteinExistence type="predicted"/>
<comment type="caution">
    <text evidence="1">The sequence shown here is derived from an EMBL/GenBank/DDBJ whole genome shotgun (WGS) entry which is preliminary data.</text>
</comment>
<dbReference type="Proteomes" id="UP001193081">
    <property type="component" value="Unassembled WGS sequence"/>
</dbReference>
<evidence type="ECO:0000313" key="2">
    <source>
        <dbReference type="Proteomes" id="UP001193081"/>
    </source>
</evidence>
<sequence length="85" mass="9326">MNFTVSPNSEDSRRYYAALCLLTRAATTTPPPDLCWEDFATLASRVPGFVRFTEHGELVTTNRATANALADHLFALGLHATITAR</sequence>
<organism evidence="1 2">
    <name type="scientific">Candidatus Chloroploca mongolica</name>
    <dbReference type="NCBI Taxonomy" id="2528176"/>
    <lineage>
        <taxon>Bacteria</taxon>
        <taxon>Bacillati</taxon>
        <taxon>Chloroflexota</taxon>
        <taxon>Chloroflexia</taxon>
        <taxon>Chloroflexales</taxon>
        <taxon>Chloroflexineae</taxon>
        <taxon>Oscillochloridaceae</taxon>
        <taxon>Candidatus Chloroploca</taxon>
    </lineage>
</organism>
<dbReference type="EMBL" id="SIJK02000038">
    <property type="protein sequence ID" value="MBP1467642.1"/>
    <property type="molecule type" value="Genomic_DNA"/>
</dbReference>
<name>A0ABS4DDY0_9CHLR</name>
<dbReference type="RefSeq" id="WP_135479814.1">
    <property type="nucleotide sequence ID" value="NZ_SIJK02000038.1"/>
</dbReference>
<evidence type="ECO:0000313" key="1">
    <source>
        <dbReference type="EMBL" id="MBP1467642.1"/>
    </source>
</evidence>